<dbReference type="Proteomes" id="UP001200089">
    <property type="component" value="Unassembled WGS sequence"/>
</dbReference>
<proteinExistence type="predicted"/>
<evidence type="ECO:0000313" key="2">
    <source>
        <dbReference type="EMBL" id="MCG5033301.1"/>
    </source>
</evidence>
<organism evidence="2 3">
    <name type="scientific">Blautia massiliensis</name>
    <name type="common">ex Durand et al. 2017</name>
    <dbReference type="NCBI Taxonomy" id="1737424"/>
    <lineage>
        <taxon>Bacteria</taxon>
        <taxon>Bacillati</taxon>
        <taxon>Bacillota</taxon>
        <taxon>Clostridia</taxon>
        <taxon>Lachnospirales</taxon>
        <taxon>Lachnospiraceae</taxon>
        <taxon>Blautia</taxon>
    </lineage>
</organism>
<reference evidence="2" key="1">
    <citation type="submission" date="2022-01" db="EMBL/GenBank/DDBJ databases">
        <title>Collection of gut derived symbiotic bacterial strains cultured from healthy donors.</title>
        <authorList>
            <person name="Lin H."/>
            <person name="Kohout C."/>
            <person name="Waligurski E."/>
            <person name="Pamer E.G."/>
        </authorList>
    </citation>
    <scope>NUCLEOTIDE SEQUENCE</scope>
    <source>
        <strain evidence="2">DFI.1.11</strain>
    </source>
</reference>
<dbReference type="AlphaFoldDB" id="A0AAW5CI98"/>
<dbReference type="RefSeq" id="WP_237971742.1">
    <property type="nucleotide sequence ID" value="NZ_JAKNDE010000006.1"/>
</dbReference>
<sequence>MRFRKNVPAEHRGFLQEQLKQYKKEMTMTKDELRELEKMGSQWTKPI</sequence>
<name>A0AAW5CI98_9FIRM</name>
<evidence type="ECO:0000256" key="1">
    <source>
        <dbReference type="SAM" id="Coils"/>
    </source>
</evidence>
<accession>A0AAW5CI98</accession>
<keyword evidence="1" id="KW-0175">Coiled coil</keyword>
<gene>
    <name evidence="2" type="ORF">L0P48_06720</name>
</gene>
<comment type="caution">
    <text evidence="2">The sequence shown here is derived from an EMBL/GenBank/DDBJ whole genome shotgun (WGS) entry which is preliminary data.</text>
</comment>
<protein>
    <submittedName>
        <fullName evidence="2">Uncharacterized protein</fullName>
    </submittedName>
</protein>
<evidence type="ECO:0000313" key="3">
    <source>
        <dbReference type="Proteomes" id="UP001200089"/>
    </source>
</evidence>
<dbReference type="EMBL" id="JAKNDE010000006">
    <property type="protein sequence ID" value="MCG5033301.1"/>
    <property type="molecule type" value="Genomic_DNA"/>
</dbReference>
<feature type="coiled-coil region" evidence="1">
    <location>
        <begin position="12"/>
        <end position="39"/>
    </location>
</feature>